<evidence type="ECO:0000313" key="5">
    <source>
        <dbReference type="Proteomes" id="UP000694866"/>
    </source>
</evidence>
<dbReference type="Proteomes" id="UP000694866">
    <property type="component" value="Unplaced"/>
</dbReference>
<dbReference type="PANTHER" id="PTHR42840">
    <property type="entry name" value="NAD(P)-BINDING ROSSMANN-FOLD SUPERFAMILY PROTEIN-RELATED"/>
    <property type="match status" value="1"/>
</dbReference>
<gene>
    <name evidence="6" type="primary">LOC105266466</name>
</gene>
<dbReference type="GO" id="GO:0000166">
    <property type="term" value="F:nucleotide binding"/>
    <property type="evidence" value="ECO:0007669"/>
    <property type="project" value="InterPro"/>
</dbReference>
<keyword evidence="5" id="KW-1185">Reference proteome</keyword>
<evidence type="ECO:0000256" key="1">
    <source>
        <dbReference type="ARBA" id="ARBA00010928"/>
    </source>
</evidence>
<dbReference type="RefSeq" id="XP_011302952.1">
    <property type="nucleotide sequence ID" value="XM_011304650.1"/>
</dbReference>
<dbReference type="InterPro" id="IPR036291">
    <property type="entry name" value="NAD(P)-bd_dom_sf"/>
</dbReference>
<dbReference type="KEGG" id="fas:105266466"/>
<dbReference type="GO" id="GO:0005737">
    <property type="term" value="C:cytoplasm"/>
    <property type="evidence" value="ECO:0007669"/>
    <property type="project" value="TreeGrafter"/>
</dbReference>
<dbReference type="SUPFAM" id="SSF55347">
    <property type="entry name" value="Glyceraldehyde-3-phosphate dehydrogenase-like, C-terminal domain"/>
    <property type="match status" value="1"/>
</dbReference>
<sequence length="389" mass="44071">MATAKFKEASPFTKPRPPATKEDYLYKVFEDDLALKCASQSDPILKVAIFGIGRAGTIHLSNIIESPRMKLLYVIDDMEEKWPRIKKHFRLTDVTFLTSKQADAVFKDSNVDVVVVASPTYTHEGIVTKALENRKAVFCEKPVAEDRKNTEKCFNVAKQVGRPLFTAFNRRFDPSYSTVRERVRKGEVGHVQIMSITSRDSPMPTLEYLRDSGGIFHDCMVHDIDLMTWLLGEYPIKVSVQAVANFPEVKAIDDVDTVVATLQFPSGTLGMINLSRNSAYGYDMRIEAFGPKGMIRAENEQPIHCVETQYGHDGPRHAPIWYSFPSRFRLAYRREMDNFLDIVLGHRELNVKPEEVLAVSRIAAACEESARTGKMIEIKWNPGELPVIH</sequence>
<dbReference type="Gene3D" id="3.30.360.10">
    <property type="entry name" value="Dihydrodipicolinate Reductase, domain 2"/>
    <property type="match status" value="1"/>
</dbReference>
<feature type="domain" description="Gfo/Idh/MocA-like oxidoreductase N-terminal" evidence="3">
    <location>
        <begin position="45"/>
        <end position="166"/>
    </location>
</feature>
<dbReference type="OrthoDB" id="64915at2759"/>
<evidence type="ECO:0000256" key="2">
    <source>
        <dbReference type="ARBA" id="ARBA00023002"/>
    </source>
</evidence>
<dbReference type="GO" id="GO:0016491">
    <property type="term" value="F:oxidoreductase activity"/>
    <property type="evidence" value="ECO:0007669"/>
    <property type="project" value="UniProtKB-KW"/>
</dbReference>
<dbReference type="SUPFAM" id="SSF51735">
    <property type="entry name" value="NAD(P)-binding Rossmann-fold domains"/>
    <property type="match status" value="1"/>
</dbReference>
<feature type="domain" description="GFO/IDH/MocA-like oxidoreductase" evidence="4">
    <location>
        <begin position="176"/>
        <end position="296"/>
    </location>
</feature>
<dbReference type="Gene3D" id="3.40.50.720">
    <property type="entry name" value="NAD(P)-binding Rossmann-like Domain"/>
    <property type="match status" value="1"/>
</dbReference>
<evidence type="ECO:0000259" key="4">
    <source>
        <dbReference type="Pfam" id="PF22725"/>
    </source>
</evidence>
<accession>A0A9R1U0S7</accession>
<evidence type="ECO:0000313" key="6">
    <source>
        <dbReference type="RefSeq" id="XP_011302952.1"/>
    </source>
</evidence>
<proteinExistence type="inferred from homology"/>
<keyword evidence="2" id="KW-0560">Oxidoreductase</keyword>
<dbReference type="GO" id="GO:0006740">
    <property type="term" value="P:NADPH regeneration"/>
    <property type="evidence" value="ECO:0007669"/>
    <property type="project" value="TreeGrafter"/>
</dbReference>
<protein>
    <submittedName>
        <fullName evidence="6">Uncharacterized oxidoreductase C26H5.09c</fullName>
    </submittedName>
</protein>
<dbReference type="AlphaFoldDB" id="A0A9R1U0S7"/>
<dbReference type="PANTHER" id="PTHR42840:SF3">
    <property type="entry name" value="BINDING ROSSMANN FOLD OXIDOREDUCTASE, PUTATIVE (AFU_ORTHOLOGUE AFUA_2G10240)-RELATED"/>
    <property type="match status" value="1"/>
</dbReference>
<dbReference type="InterPro" id="IPR055170">
    <property type="entry name" value="GFO_IDH_MocA-like_dom"/>
</dbReference>
<dbReference type="InterPro" id="IPR000683">
    <property type="entry name" value="Gfo/Idh/MocA-like_OxRdtase_N"/>
</dbReference>
<dbReference type="Pfam" id="PF22725">
    <property type="entry name" value="GFO_IDH_MocA_C3"/>
    <property type="match status" value="1"/>
</dbReference>
<organism evidence="5 6">
    <name type="scientific">Fopius arisanus</name>
    <dbReference type="NCBI Taxonomy" id="64838"/>
    <lineage>
        <taxon>Eukaryota</taxon>
        <taxon>Metazoa</taxon>
        <taxon>Ecdysozoa</taxon>
        <taxon>Arthropoda</taxon>
        <taxon>Hexapoda</taxon>
        <taxon>Insecta</taxon>
        <taxon>Pterygota</taxon>
        <taxon>Neoptera</taxon>
        <taxon>Endopterygota</taxon>
        <taxon>Hymenoptera</taxon>
        <taxon>Apocrita</taxon>
        <taxon>Ichneumonoidea</taxon>
        <taxon>Braconidae</taxon>
        <taxon>Opiinae</taxon>
        <taxon>Fopius</taxon>
    </lineage>
</organism>
<reference evidence="6" key="1">
    <citation type="submission" date="2025-08" db="UniProtKB">
        <authorList>
            <consortium name="RefSeq"/>
        </authorList>
    </citation>
    <scope>IDENTIFICATION</scope>
    <source>
        <strain evidence="6">USDA-PBARC FA_bdor</strain>
        <tissue evidence="6">Whole organism</tissue>
    </source>
</reference>
<dbReference type="Pfam" id="PF01408">
    <property type="entry name" value="GFO_IDH_MocA"/>
    <property type="match status" value="1"/>
</dbReference>
<name>A0A9R1U0S7_9HYME</name>
<evidence type="ECO:0000259" key="3">
    <source>
        <dbReference type="Pfam" id="PF01408"/>
    </source>
</evidence>
<dbReference type="GeneID" id="105266466"/>
<comment type="similarity">
    <text evidence="1">Belongs to the Gfo/Idh/MocA family.</text>
</comment>